<organism evidence="2 3">
    <name type="scientific">Paenibacillus larvae subsp. pulvifaciens</name>
    <dbReference type="NCBI Taxonomy" id="1477"/>
    <lineage>
        <taxon>Bacteria</taxon>
        <taxon>Bacillati</taxon>
        <taxon>Bacillota</taxon>
        <taxon>Bacilli</taxon>
        <taxon>Bacillales</taxon>
        <taxon>Paenibacillaceae</taxon>
        <taxon>Paenibacillus</taxon>
    </lineage>
</organism>
<proteinExistence type="predicted"/>
<dbReference type="CDD" id="cd04622">
    <property type="entry name" value="CBS_pair_HRP1_like"/>
    <property type="match status" value="1"/>
</dbReference>
<dbReference type="EMBL" id="CP020557">
    <property type="protein sequence ID" value="ARF69812.1"/>
    <property type="molecule type" value="Genomic_DNA"/>
</dbReference>
<dbReference type="SUPFAM" id="SSF54631">
    <property type="entry name" value="CBS-domain pair"/>
    <property type="match status" value="1"/>
</dbReference>
<reference evidence="2 3" key="1">
    <citation type="submission" date="2017-03" db="EMBL/GenBank/DDBJ databases">
        <title>Paenibacillus larvae genome sequencing.</title>
        <authorList>
            <person name="Dingman D.W."/>
        </authorList>
    </citation>
    <scope>NUCLEOTIDE SEQUENCE [LARGE SCALE GENOMIC DNA]</scope>
    <source>
        <strain evidence="2 3">SAG 10367</strain>
    </source>
</reference>
<dbReference type="PANTHER" id="PTHR43080:SF2">
    <property type="entry name" value="CBS DOMAIN-CONTAINING PROTEIN"/>
    <property type="match status" value="1"/>
</dbReference>
<evidence type="ECO:0000313" key="2">
    <source>
        <dbReference type="EMBL" id="ARF69812.1"/>
    </source>
</evidence>
<dbReference type="SMART" id="SM00116">
    <property type="entry name" value="CBS"/>
    <property type="match status" value="2"/>
</dbReference>
<dbReference type="PROSITE" id="PS51371">
    <property type="entry name" value="CBS"/>
    <property type="match status" value="2"/>
</dbReference>
<dbReference type="Proteomes" id="UP000192727">
    <property type="component" value="Chromosome"/>
</dbReference>
<accession>A0A1U9YTY7</accession>
<keyword evidence="1" id="KW-0129">CBS domain</keyword>
<dbReference type="InterPro" id="IPR000644">
    <property type="entry name" value="CBS_dom"/>
</dbReference>
<sequence>MRTVKEIMSTDMVTVGLEDNVYEIAVKMKKHDIGFIPVVEGNKLIGVVTDRDLVLRGYAEKRSGSAAVKEVMSDEVTVIPPSMSFDEAAQIMAKRQVRRLPVAENGELIGVVSLGDLAVREKSQSEAGQALSEISEDH</sequence>
<dbReference type="AlphaFoldDB" id="A0A1U9YTY7"/>
<name>A0A1U9YTY7_9BACL</name>
<evidence type="ECO:0000256" key="1">
    <source>
        <dbReference type="ARBA" id="ARBA00023122"/>
    </source>
</evidence>
<dbReference type="PANTHER" id="PTHR43080">
    <property type="entry name" value="CBS DOMAIN-CONTAINING PROTEIN CBSX3, MITOCHONDRIAL"/>
    <property type="match status" value="1"/>
</dbReference>
<dbReference type="InterPro" id="IPR051257">
    <property type="entry name" value="Diverse_CBS-Domain"/>
</dbReference>
<dbReference type="InterPro" id="IPR046342">
    <property type="entry name" value="CBS_dom_sf"/>
</dbReference>
<protein>
    <submittedName>
        <fullName evidence="2">CBS domain-containing protein</fullName>
    </submittedName>
</protein>
<dbReference type="Pfam" id="PF00571">
    <property type="entry name" value="CBS"/>
    <property type="match status" value="2"/>
</dbReference>
<gene>
    <name evidence="2" type="ORF">B7C51_21195</name>
</gene>
<dbReference type="Gene3D" id="3.10.580.10">
    <property type="entry name" value="CBS-domain"/>
    <property type="match status" value="1"/>
</dbReference>
<evidence type="ECO:0000313" key="3">
    <source>
        <dbReference type="Proteomes" id="UP000192727"/>
    </source>
</evidence>